<dbReference type="Gene3D" id="3.40.50.450">
    <property type="match status" value="1"/>
</dbReference>
<evidence type="ECO:0000256" key="3">
    <source>
        <dbReference type="RuleBase" id="RU363015"/>
    </source>
</evidence>
<gene>
    <name evidence="4" type="ORF">GTQ45_06935</name>
</gene>
<organism evidence="4 5">
    <name type="scientific">Pyruvatibacter mobilis</name>
    <dbReference type="NCBI Taxonomy" id="1712261"/>
    <lineage>
        <taxon>Bacteria</taxon>
        <taxon>Pseudomonadati</taxon>
        <taxon>Pseudomonadota</taxon>
        <taxon>Alphaproteobacteria</taxon>
        <taxon>Hyphomicrobiales</taxon>
        <taxon>Parvibaculaceae</taxon>
        <taxon>Pyruvatibacter</taxon>
    </lineage>
</organism>
<proteinExistence type="inferred from homology"/>
<evidence type="ECO:0000256" key="2">
    <source>
        <dbReference type="ARBA" id="ARBA00006763"/>
    </source>
</evidence>
<dbReference type="PANTHER" id="PTHR31223:SF70">
    <property type="entry name" value="LOG FAMILY PROTEIN YJL055W"/>
    <property type="match status" value="1"/>
</dbReference>
<comment type="similarity">
    <text evidence="2 3">Belongs to the LOG family.</text>
</comment>
<dbReference type="NCBIfam" id="TIGR00730">
    <property type="entry name" value="Rossman fold protein, TIGR00730 family"/>
    <property type="match status" value="1"/>
</dbReference>
<dbReference type="OrthoDB" id="9801098at2"/>
<dbReference type="PANTHER" id="PTHR31223">
    <property type="entry name" value="LOG FAMILY PROTEIN YJL055W"/>
    <property type="match status" value="1"/>
</dbReference>
<dbReference type="GO" id="GO:0005829">
    <property type="term" value="C:cytosol"/>
    <property type="evidence" value="ECO:0007669"/>
    <property type="project" value="TreeGrafter"/>
</dbReference>
<dbReference type="InterPro" id="IPR031100">
    <property type="entry name" value="LOG_fam"/>
</dbReference>
<dbReference type="GO" id="GO:0009691">
    <property type="term" value="P:cytokinin biosynthetic process"/>
    <property type="evidence" value="ECO:0007669"/>
    <property type="project" value="UniProtKB-UniRule"/>
</dbReference>
<keyword evidence="3" id="KW-0203">Cytokinin biosynthesis</keyword>
<evidence type="ECO:0000313" key="5">
    <source>
        <dbReference type="Proteomes" id="UP000470384"/>
    </source>
</evidence>
<accession>A0A845QA04</accession>
<dbReference type="EMBL" id="WXYQ01000005">
    <property type="protein sequence ID" value="NBG95465.1"/>
    <property type="molecule type" value="Genomic_DNA"/>
</dbReference>
<dbReference type="SUPFAM" id="SSF102405">
    <property type="entry name" value="MCP/YpsA-like"/>
    <property type="match status" value="1"/>
</dbReference>
<keyword evidence="5" id="KW-1185">Reference proteome</keyword>
<keyword evidence="3" id="KW-0378">Hydrolase</keyword>
<dbReference type="AlphaFoldDB" id="A0A845QA04"/>
<evidence type="ECO:0000256" key="1">
    <source>
        <dbReference type="ARBA" id="ARBA00000274"/>
    </source>
</evidence>
<dbReference type="Pfam" id="PF03641">
    <property type="entry name" value="Lysine_decarbox"/>
    <property type="match status" value="1"/>
</dbReference>
<dbReference type="GeneID" id="300655070"/>
<comment type="caution">
    <text evidence="4">The sequence shown here is derived from an EMBL/GenBank/DDBJ whole genome shotgun (WGS) entry which is preliminary data.</text>
</comment>
<dbReference type="GO" id="GO:0008714">
    <property type="term" value="F:AMP nucleosidase activity"/>
    <property type="evidence" value="ECO:0007669"/>
    <property type="project" value="UniProtKB-EC"/>
</dbReference>
<sequence length="186" mass="19246">MASNIKAVTVFCGSSPGDSPAFATAARDLGAFLAGRGIRLVYGGGGIGLMGILARAVADGGGEVDGIIPEFLTVPEVMKDAPGDHEITDNLHDRMQAMAARADAFVVLPGGIGTIAELVDILTWKQLGRHAKPIIILDIDGYWTPLAELLDHIVARGFSHGDLKGMYRVVPSVDGLADALGLGSAS</sequence>
<name>A0A845QA04_9HYPH</name>
<dbReference type="RefSeq" id="WP_027839171.1">
    <property type="nucleotide sequence ID" value="NZ_BMHN01000001.1"/>
</dbReference>
<dbReference type="EC" id="3.2.2.n1" evidence="3"/>
<protein>
    <recommendedName>
        <fullName evidence="3">Cytokinin riboside 5'-monophosphate phosphoribohydrolase</fullName>
        <ecNumber evidence="3">3.2.2.n1</ecNumber>
    </recommendedName>
</protein>
<reference evidence="4 5" key="1">
    <citation type="journal article" date="2016" name="Int. J. Syst. Evol. Microbiol.">
        <title>Pyruvatibacter mobilis gen. nov., sp. nov., a marine bacterium from the culture broth of Picochlorum sp. 122.</title>
        <authorList>
            <person name="Wang G."/>
            <person name="Tang M."/>
            <person name="Wu H."/>
            <person name="Dai S."/>
            <person name="Li T."/>
            <person name="Chen C."/>
            <person name="He H."/>
            <person name="Fan J."/>
            <person name="Xiang W."/>
            <person name="Li X."/>
        </authorList>
    </citation>
    <scope>NUCLEOTIDE SEQUENCE [LARGE SCALE GENOMIC DNA]</scope>
    <source>
        <strain evidence="4 5">GYP-11</strain>
    </source>
</reference>
<dbReference type="Proteomes" id="UP000470384">
    <property type="component" value="Unassembled WGS sequence"/>
</dbReference>
<dbReference type="InterPro" id="IPR005269">
    <property type="entry name" value="LOG"/>
</dbReference>
<evidence type="ECO:0000313" key="4">
    <source>
        <dbReference type="EMBL" id="NBG95465.1"/>
    </source>
</evidence>
<comment type="catalytic activity">
    <reaction evidence="1">
        <text>AMP + H2O = D-ribose 5-phosphate + adenine</text>
        <dbReference type="Rhea" id="RHEA:20129"/>
        <dbReference type="ChEBI" id="CHEBI:15377"/>
        <dbReference type="ChEBI" id="CHEBI:16708"/>
        <dbReference type="ChEBI" id="CHEBI:78346"/>
        <dbReference type="ChEBI" id="CHEBI:456215"/>
        <dbReference type="EC" id="3.2.2.4"/>
    </reaction>
</comment>